<feature type="domain" description="Major facilitator superfamily (MFS) profile" evidence="7">
    <location>
        <begin position="1"/>
        <end position="406"/>
    </location>
</feature>
<feature type="transmembrane region" description="Helical" evidence="6">
    <location>
        <begin position="74"/>
        <end position="93"/>
    </location>
</feature>
<protein>
    <submittedName>
        <fullName evidence="8">MFS transporter</fullName>
    </submittedName>
</protein>
<dbReference type="InterPro" id="IPR011701">
    <property type="entry name" value="MFS"/>
</dbReference>
<feature type="transmembrane region" description="Helical" evidence="6">
    <location>
        <begin position="321"/>
        <end position="345"/>
    </location>
</feature>
<feature type="transmembrane region" description="Helical" evidence="6">
    <location>
        <begin position="99"/>
        <end position="120"/>
    </location>
</feature>
<reference evidence="8" key="1">
    <citation type="submission" date="2022-06" db="EMBL/GenBank/DDBJ databases">
        <title>Isolation of gut microbiota from human fecal samples.</title>
        <authorList>
            <person name="Pamer E.G."/>
            <person name="Barat B."/>
            <person name="Waligurski E."/>
            <person name="Medina S."/>
            <person name="Paddock L."/>
            <person name="Mostad J."/>
        </authorList>
    </citation>
    <scope>NUCLEOTIDE SEQUENCE</scope>
    <source>
        <strain evidence="8">DFI.9.91</strain>
    </source>
</reference>
<gene>
    <name evidence="8" type="ORF">NE579_06830</name>
</gene>
<dbReference type="InterPro" id="IPR036259">
    <property type="entry name" value="MFS_trans_sf"/>
</dbReference>
<dbReference type="Pfam" id="PF07690">
    <property type="entry name" value="MFS_1"/>
    <property type="match status" value="1"/>
</dbReference>
<dbReference type="AlphaFoldDB" id="A0AAW5JJE8"/>
<dbReference type="Proteomes" id="UP001204562">
    <property type="component" value="Unassembled WGS sequence"/>
</dbReference>
<evidence type="ECO:0000256" key="4">
    <source>
        <dbReference type="ARBA" id="ARBA00022989"/>
    </source>
</evidence>
<comment type="subcellular location">
    <subcellularLocation>
        <location evidence="1">Cell membrane</location>
        <topology evidence="1">Multi-pass membrane protein</topology>
    </subcellularLocation>
</comment>
<evidence type="ECO:0000256" key="3">
    <source>
        <dbReference type="ARBA" id="ARBA00022692"/>
    </source>
</evidence>
<accession>A0AAW5JJE8</accession>
<dbReference type="PANTHER" id="PTHR43385">
    <property type="entry name" value="RIBOFLAVIN TRANSPORTER RIBJ"/>
    <property type="match status" value="1"/>
</dbReference>
<keyword evidence="4 6" id="KW-1133">Transmembrane helix</keyword>
<proteinExistence type="predicted"/>
<evidence type="ECO:0000256" key="6">
    <source>
        <dbReference type="SAM" id="Phobius"/>
    </source>
</evidence>
<dbReference type="PANTHER" id="PTHR43385:SF1">
    <property type="entry name" value="RIBOFLAVIN TRANSPORTER RIBJ"/>
    <property type="match status" value="1"/>
</dbReference>
<dbReference type="GO" id="GO:0022857">
    <property type="term" value="F:transmembrane transporter activity"/>
    <property type="evidence" value="ECO:0007669"/>
    <property type="project" value="InterPro"/>
</dbReference>
<dbReference type="InterPro" id="IPR052983">
    <property type="entry name" value="MFS_Riboflavin_Transporter"/>
</dbReference>
<dbReference type="GO" id="GO:0005886">
    <property type="term" value="C:plasma membrane"/>
    <property type="evidence" value="ECO:0007669"/>
    <property type="project" value="UniProtKB-SubCell"/>
</dbReference>
<name>A0AAW5JJE8_9FIRM</name>
<evidence type="ECO:0000259" key="7">
    <source>
        <dbReference type="PROSITE" id="PS50850"/>
    </source>
</evidence>
<sequence length="406" mass="42602">MRKGIVRWPFLAVGVVSMLFAGIIYAWSILKAPLGDAFGWTASQLAMNFTLTMCFFCIGGVVSGVLTKRTSPKVTVLCAAVLSWAGFALTSRLSGQVVMLYITYGVMCGLGIGMAYNAVISSANAWFPDKKGVCSGALMMGFGASTLVLGNVAGTMIETPAVGWRGTYLILGVLIGVVLLVAALVIRLPSPEEAGALPKPEQKKARKSENSFETRDYTTLEMIQRPSFWRFFLFTITMAAVGNTVISFAKDLALSVGASAALATTLVGVLSVCNGLGRILCGAIFDALGRRKTMLLSNVLTILAPTVTLGAIWMGSVPLCVAGLCLTGISYGCAPTISSAFVATFYGAKHFAMNFSIANTMLIPASFTATLASALAASTGGYMASFLMLIALTVVGFVLNLSIKQP</sequence>
<feature type="transmembrane region" description="Helical" evidence="6">
    <location>
        <begin position="7"/>
        <end position="27"/>
    </location>
</feature>
<dbReference type="RefSeq" id="WP_256303692.1">
    <property type="nucleotide sequence ID" value="NZ_JANFYS010000011.1"/>
</dbReference>
<keyword evidence="2" id="KW-0813">Transport</keyword>
<dbReference type="EMBL" id="JANFYS010000011">
    <property type="protein sequence ID" value="MCQ4770181.1"/>
    <property type="molecule type" value="Genomic_DNA"/>
</dbReference>
<evidence type="ECO:0000313" key="9">
    <source>
        <dbReference type="Proteomes" id="UP001204562"/>
    </source>
</evidence>
<feature type="transmembrane region" description="Helical" evidence="6">
    <location>
        <begin position="294"/>
        <end position="315"/>
    </location>
</feature>
<dbReference type="SUPFAM" id="SSF103473">
    <property type="entry name" value="MFS general substrate transporter"/>
    <property type="match status" value="1"/>
</dbReference>
<dbReference type="PROSITE" id="PS50850">
    <property type="entry name" value="MFS"/>
    <property type="match status" value="1"/>
</dbReference>
<organism evidence="8 9">
    <name type="scientific">Intestinimonas massiliensis</name>
    <name type="common">ex Afouda et al. 2020</name>
    <dbReference type="NCBI Taxonomy" id="1673721"/>
    <lineage>
        <taxon>Bacteria</taxon>
        <taxon>Bacillati</taxon>
        <taxon>Bacillota</taxon>
        <taxon>Clostridia</taxon>
        <taxon>Eubacteriales</taxon>
        <taxon>Intestinimonas</taxon>
    </lineage>
</organism>
<feature type="transmembrane region" description="Helical" evidence="6">
    <location>
        <begin position="166"/>
        <end position="186"/>
    </location>
</feature>
<evidence type="ECO:0000256" key="2">
    <source>
        <dbReference type="ARBA" id="ARBA00022448"/>
    </source>
</evidence>
<dbReference type="InterPro" id="IPR020846">
    <property type="entry name" value="MFS_dom"/>
</dbReference>
<feature type="transmembrane region" description="Helical" evidence="6">
    <location>
        <begin position="382"/>
        <end position="403"/>
    </location>
</feature>
<dbReference type="Gene3D" id="1.20.1250.20">
    <property type="entry name" value="MFS general substrate transporter like domains"/>
    <property type="match status" value="2"/>
</dbReference>
<evidence type="ECO:0000313" key="8">
    <source>
        <dbReference type="EMBL" id="MCQ4770181.1"/>
    </source>
</evidence>
<keyword evidence="5 6" id="KW-0472">Membrane</keyword>
<evidence type="ECO:0000256" key="5">
    <source>
        <dbReference type="ARBA" id="ARBA00023136"/>
    </source>
</evidence>
<keyword evidence="3 6" id="KW-0812">Transmembrane</keyword>
<feature type="transmembrane region" description="Helical" evidence="6">
    <location>
        <begin position="47"/>
        <end position="67"/>
    </location>
</feature>
<comment type="caution">
    <text evidence="8">The sequence shown here is derived from an EMBL/GenBank/DDBJ whole genome shotgun (WGS) entry which is preliminary data.</text>
</comment>
<evidence type="ECO:0000256" key="1">
    <source>
        <dbReference type="ARBA" id="ARBA00004651"/>
    </source>
</evidence>
<feature type="transmembrane region" description="Helical" evidence="6">
    <location>
        <begin position="132"/>
        <end position="154"/>
    </location>
</feature>
<feature type="transmembrane region" description="Helical" evidence="6">
    <location>
        <begin position="252"/>
        <end position="273"/>
    </location>
</feature>
<feature type="transmembrane region" description="Helical" evidence="6">
    <location>
        <begin position="357"/>
        <end position="376"/>
    </location>
</feature>
<feature type="transmembrane region" description="Helical" evidence="6">
    <location>
        <begin position="228"/>
        <end position="246"/>
    </location>
</feature>